<feature type="region of interest" description="Disordered" evidence="2">
    <location>
        <begin position="213"/>
        <end position="238"/>
    </location>
</feature>
<feature type="region of interest" description="Disordered" evidence="2">
    <location>
        <begin position="481"/>
        <end position="546"/>
    </location>
</feature>
<dbReference type="Proteomes" id="UP001497623">
    <property type="component" value="Unassembled WGS sequence"/>
</dbReference>
<comment type="caution">
    <text evidence="4">The sequence shown here is derived from an EMBL/GenBank/DDBJ whole genome shotgun (WGS) entry which is preliminary data.</text>
</comment>
<evidence type="ECO:0000313" key="4">
    <source>
        <dbReference type="EMBL" id="CAL4065662.1"/>
    </source>
</evidence>
<accession>A0AAV2PWU0</accession>
<gene>
    <name evidence="4" type="ORF">MNOR_LOCUS4951</name>
</gene>
<evidence type="ECO:0000256" key="1">
    <source>
        <dbReference type="ARBA" id="ARBA00005744"/>
    </source>
</evidence>
<comment type="similarity">
    <text evidence="1">Belongs to the RIPOR family.</text>
</comment>
<feature type="compositionally biased region" description="Low complexity" evidence="2">
    <location>
        <begin position="481"/>
        <end position="492"/>
    </location>
</feature>
<feature type="region of interest" description="Disordered" evidence="2">
    <location>
        <begin position="28"/>
        <end position="127"/>
    </location>
</feature>
<protein>
    <recommendedName>
        <fullName evidence="3">FAM65 N-terminal domain-containing protein</fullName>
    </recommendedName>
</protein>
<evidence type="ECO:0000259" key="3">
    <source>
        <dbReference type="Pfam" id="PF15903"/>
    </source>
</evidence>
<evidence type="ECO:0000313" key="5">
    <source>
        <dbReference type="Proteomes" id="UP001497623"/>
    </source>
</evidence>
<dbReference type="EMBL" id="CAXKWB010001853">
    <property type="protein sequence ID" value="CAL4065662.1"/>
    <property type="molecule type" value="Genomic_DNA"/>
</dbReference>
<dbReference type="InterPro" id="IPR031780">
    <property type="entry name" value="FAM65_N"/>
</dbReference>
<proteinExistence type="inferred from homology"/>
<feature type="compositionally biased region" description="Polar residues" evidence="2">
    <location>
        <begin position="503"/>
        <end position="514"/>
    </location>
</feature>
<keyword evidence="5" id="KW-1185">Reference proteome</keyword>
<feature type="compositionally biased region" description="Basic and acidic residues" evidence="2">
    <location>
        <begin position="150"/>
        <end position="159"/>
    </location>
</feature>
<dbReference type="PANTHER" id="PTHR15829:SF13">
    <property type="entry name" value="FAM65 N-TERMINAL DOMAIN-CONTAINING PROTEIN"/>
    <property type="match status" value="1"/>
</dbReference>
<feature type="region of interest" description="Disordered" evidence="2">
    <location>
        <begin position="558"/>
        <end position="603"/>
    </location>
</feature>
<feature type="compositionally biased region" description="Polar residues" evidence="2">
    <location>
        <begin position="161"/>
        <end position="171"/>
    </location>
</feature>
<feature type="compositionally biased region" description="Low complexity" evidence="2">
    <location>
        <begin position="28"/>
        <end position="84"/>
    </location>
</feature>
<dbReference type="AlphaFoldDB" id="A0AAV2PWU0"/>
<feature type="domain" description="FAM65 N-terminal" evidence="3">
    <location>
        <begin position="229"/>
        <end position="484"/>
    </location>
</feature>
<feature type="compositionally biased region" description="Basic residues" evidence="2">
    <location>
        <begin position="113"/>
        <end position="124"/>
    </location>
</feature>
<feature type="compositionally biased region" description="Polar residues" evidence="2">
    <location>
        <begin position="1081"/>
        <end position="1090"/>
    </location>
</feature>
<evidence type="ECO:0000256" key="2">
    <source>
        <dbReference type="SAM" id="MobiDB-lite"/>
    </source>
</evidence>
<sequence length="1154" mass="126090">MMMRGEVSHAHQQVRVGVELWEIGTPLSTTSHDDSTLLTASSSTPSTGSPRRLTQGTTRSSDSSRSDTSSSGASSSCCSSSGGTVPRRPCLHAALSDPGYESAHPPDEDHLYHPHHRHHHHHNHEGHCHLLPEEEEDAQLSQSVCGMSLRERTSSDGRESSLGQSGLTRSRSFGGLLTHRRSHSGSHAPGTPVPSHRGGIGWGGGQGILGQAGTSPQGRKGSALPPHVKVPKSPRPERSQQVLAAVAGGLREAVTVTRQDLDALRAVHRDVNQQIKAAERYLKRIEYHLSKLEDLHDQYTLHLKLRDGVRTMAYAYALSPGKEKAAALSNVRSGYKECTETLCALEVQIEQLIGTLTLEMKGIQGFARLCPGDVFEVTLKHGAQKWKSRGRVCKDNTQTWDNQRTVIKGLIGEMLLIKAVEVRLLGKTVGIGNKVCETKDLFSPHPQLMTVNLNPSGSLKLNIVITWNPLDGSFEEALVRTPSMSASTATSPGNKRRPPVMHSVSSEPQHSVASVPSGKDGCLSPECDHDSSFGSMSARSSTADSASPLSEYRGLLSSHTQLSNRTDSNSPLSDYQGLTRRTDSQDSILFDGRDSASPQCDNTGNFTLVRKKESRVEQWARYSQFSISQGSNMDLMTRSLSHMSSSSPGQLSPAVSESLSHQLDMLAQAEPDSLRWPDWDRQPPTTLHKVVSVLRTCLEDIQGQFPELHPLEEAVLQLHDICKNCRSRRDSNTSEISLSVESALECFDFLNAECDDDFDDDSVEACRDKKQKESENVLNNVPVVPDANQPLVTGSQQIDTFLFIHLRHSLQLLQHLGSFGPLRCKERHSLRLLEEEGHLVSSVLAHRHNFDSLKPQHIVDVPHVQVLWDSVAGGDDWCVCGTAVVNGLMPVVSALVDPTAPELAKTVLEELSRQMSDCDEYSATAMVTVGHFLHHLREPLQNTIPATATAISIARLLQSNDHSKVAHGLQQLKCPTPHHVKLIGALLCSTQEITNVTNNFINGLAHNHTLLHLIMDSCLLLMESPKMSDRESACVLLSALAPIISTLPNAKDIPQTLENGHHYNKKHSTSSTSSSIHEVGSPSSSTSQEAGTPDWPRPIEVLSFLQQNDGSEEVREVARRSLLSLGSEGQSALQQVQLSTHGFQGVDVKERTKL</sequence>
<organism evidence="4 5">
    <name type="scientific">Meganyctiphanes norvegica</name>
    <name type="common">Northern krill</name>
    <name type="synonym">Thysanopoda norvegica</name>
    <dbReference type="NCBI Taxonomy" id="48144"/>
    <lineage>
        <taxon>Eukaryota</taxon>
        <taxon>Metazoa</taxon>
        <taxon>Ecdysozoa</taxon>
        <taxon>Arthropoda</taxon>
        <taxon>Crustacea</taxon>
        <taxon>Multicrustacea</taxon>
        <taxon>Malacostraca</taxon>
        <taxon>Eumalacostraca</taxon>
        <taxon>Eucarida</taxon>
        <taxon>Euphausiacea</taxon>
        <taxon>Euphausiidae</taxon>
        <taxon>Meganyctiphanes</taxon>
    </lineage>
</organism>
<feature type="compositionally biased region" description="Polar residues" evidence="2">
    <location>
        <begin position="532"/>
        <end position="546"/>
    </location>
</feature>
<feature type="compositionally biased region" description="Polar residues" evidence="2">
    <location>
        <begin position="558"/>
        <end position="573"/>
    </location>
</feature>
<reference evidence="4 5" key="1">
    <citation type="submission" date="2024-05" db="EMBL/GenBank/DDBJ databases">
        <authorList>
            <person name="Wallberg A."/>
        </authorList>
    </citation>
    <scope>NUCLEOTIDE SEQUENCE [LARGE SCALE GENOMIC DNA]</scope>
</reference>
<feature type="region of interest" description="Disordered" evidence="2">
    <location>
        <begin position="150"/>
        <end position="198"/>
    </location>
</feature>
<name>A0AAV2PWU0_MEGNR</name>
<dbReference type="Pfam" id="PF15903">
    <property type="entry name" value="PL48"/>
    <property type="match status" value="1"/>
</dbReference>
<dbReference type="PANTHER" id="PTHR15829">
    <property type="entry name" value="PROTEIN KINASE PKN/PRK1, EFFECTOR"/>
    <property type="match status" value="1"/>
</dbReference>
<feature type="region of interest" description="Disordered" evidence="2">
    <location>
        <begin position="1055"/>
        <end position="1096"/>
    </location>
</feature>
<dbReference type="InterPro" id="IPR026136">
    <property type="entry name" value="RIPOR3"/>
</dbReference>